<evidence type="ECO:0000313" key="2">
    <source>
        <dbReference type="EMBL" id="PSK46181.1"/>
    </source>
</evidence>
<dbReference type="AlphaFoldDB" id="A0A2P7ZDB7"/>
<reference evidence="2 3" key="1">
    <citation type="submission" date="2017-05" db="EMBL/GenBank/DDBJ databases">
        <title>Draft genome sequence of Elsinoe australis.</title>
        <authorList>
            <person name="Cheng Q."/>
        </authorList>
    </citation>
    <scope>NUCLEOTIDE SEQUENCE [LARGE SCALE GENOMIC DNA]</scope>
    <source>
        <strain evidence="2 3">NL1</strain>
    </source>
</reference>
<sequence length="155" mass="18127">MCYYRLYVFSACGHTAYSSSPLRQCRDSRARRLQLLTQSVLTYWDHCPVRDSHAFQTVKVERPCEICRTSRDALLQHLDTIHTIRVDDTGWKVSYAGPEAVWDKEKTGLILLEECEEARAGIGERPADARNTKEREKYKDRKKLQDGQEYEIDQR</sequence>
<name>A0A2P7ZDB7_9PEZI</name>
<dbReference type="OrthoDB" id="3927958at2759"/>
<protein>
    <submittedName>
        <fullName evidence="2">Uncharacterized protein</fullName>
    </submittedName>
</protein>
<evidence type="ECO:0000313" key="3">
    <source>
        <dbReference type="Proteomes" id="UP000243723"/>
    </source>
</evidence>
<dbReference type="Proteomes" id="UP000243723">
    <property type="component" value="Unassembled WGS sequence"/>
</dbReference>
<feature type="region of interest" description="Disordered" evidence="1">
    <location>
        <begin position="122"/>
        <end position="155"/>
    </location>
</feature>
<organism evidence="2 3">
    <name type="scientific">Elsinoe australis</name>
    <dbReference type="NCBI Taxonomy" id="40998"/>
    <lineage>
        <taxon>Eukaryota</taxon>
        <taxon>Fungi</taxon>
        <taxon>Dikarya</taxon>
        <taxon>Ascomycota</taxon>
        <taxon>Pezizomycotina</taxon>
        <taxon>Dothideomycetes</taxon>
        <taxon>Dothideomycetidae</taxon>
        <taxon>Myriangiales</taxon>
        <taxon>Elsinoaceae</taxon>
        <taxon>Elsinoe</taxon>
    </lineage>
</organism>
<comment type="caution">
    <text evidence="2">The sequence shown here is derived from an EMBL/GenBank/DDBJ whole genome shotgun (WGS) entry which is preliminary data.</text>
</comment>
<evidence type="ECO:0000256" key="1">
    <source>
        <dbReference type="SAM" id="MobiDB-lite"/>
    </source>
</evidence>
<dbReference type="EMBL" id="NHZQ01000236">
    <property type="protein sequence ID" value="PSK46181.1"/>
    <property type="molecule type" value="Genomic_DNA"/>
</dbReference>
<gene>
    <name evidence="2" type="ORF">B9Z65_5149</name>
</gene>
<keyword evidence="3" id="KW-1185">Reference proteome</keyword>
<accession>A0A2P7ZDB7</accession>
<feature type="compositionally biased region" description="Basic and acidic residues" evidence="1">
    <location>
        <begin position="125"/>
        <end position="155"/>
    </location>
</feature>
<proteinExistence type="predicted"/>